<evidence type="ECO:0000256" key="2">
    <source>
        <dbReference type="ARBA" id="ARBA00022723"/>
    </source>
</evidence>
<evidence type="ECO:0000313" key="12">
    <source>
        <dbReference type="Proteomes" id="UP000005092"/>
    </source>
</evidence>
<keyword evidence="3" id="KW-0521">NADP</keyword>
<gene>
    <name evidence="11" type="ORF">Rleg9DRAFT_4287</name>
</gene>
<dbReference type="FunFam" id="3.40.605.10:FF:000007">
    <property type="entry name" value="NAD/NADP-dependent betaine aldehyde dehydrogenase"/>
    <property type="match status" value="1"/>
</dbReference>
<protein>
    <submittedName>
        <fullName evidence="11">NAD-dependent aldehyde dehydrogenase</fullName>
    </submittedName>
</protein>
<keyword evidence="4" id="KW-0630">Potassium</keyword>
<dbReference type="EMBL" id="JH719381">
    <property type="protein sequence ID" value="EJB05405.1"/>
    <property type="molecule type" value="Genomic_DNA"/>
</dbReference>
<dbReference type="HOGENOM" id="CLU_005391_0_2_5"/>
<dbReference type="InterPro" id="IPR015590">
    <property type="entry name" value="Aldehyde_DH_dom"/>
</dbReference>
<keyword evidence="9" id="KW-0175">Coiled coil</keyword>
<evidence type="ECO:0000256" key="1">
    <source>
        <dbReference type="ARBA" id="ARBA00009986"/>
    </source>
</evidence>
<evidence type="ECO:0000256" key="6">
    <source>
        <dbReference type="ARBA" id="ARBA00023097"/>
    </source>
</evidence>
<keyword evidence="5 8" id="KW-0560">Oxidoreductase</keyword>
<name>J0H5P3_RHILT</name>
<dbReference type="FunFam" id="3.40.309.10:FF:000012">
    <property type="entry name" value="Betaine aldehyde dehydrogenase"/>
    <property type="match status" value="1"/>
</dbReference>
<dbReference type="InterPro" id="IPR029510">
    <property type="entry name" value="Ald_DH_CS_GLU"/>
</dbReference>
<dbReference type="Pfam" id="PF00171">
    <property type="entry name" value="Aldedh"/>
    <property type="match status" value="1"/>
</dbReference>
<evidence type="ECO:0000256" key="4">
    <source>
        <dbReference type="ARBA" id="ARBA00022958"/>
    </source>
</evidence>
<dbReference type="PANTHER" id="PTHR42804:SF1">
    <property type="entry name" value="ALDEHYDE DEHYDROGENASE-RELATED"/>
    <property type="match status" value="1"/>
</dbReference>
<evidence type="ECO:0000256" key="5">
    <source>
        <dbReference type="ARBA" id="ARBA00023002"/>
    </source>
</evidence>
<evidence type="ECO:0000256" key="3">
    <source>
        <dbReference type="ARBA" id="ARBA00022857"/>
    </source>
</evidence>
<accession>J0H5P3</accession>
<evidence type="ECO:0000256" key="8">
    <source>
        <dbReference type="RuleBase" id="RU003345"/>
    </source>
</evidence>
<dbReference type="Proteomes" id="UP000005092">
    <property type="component" value="Unassembled WGS sequence"/>
</dbReference>
<dbReference type="SUPFAM" id="SSF53720">
    <property type="entry name" value="ALDH-like"/>
    <property type="match status" value="1"/>
</dbReference>
<keyword evidence="6" id="KW-0558">Oxidation</keyword>
<dbReference type="InterPro" id="IPR016163">
    <property type="entry name" value="Ald_DH_C"/>
</dbReference>
<dbReference type="AlphaFoldDB" id="J0H5P3"/>
<dbReference type="InterPro" id="IPR016161">
    <property type="entry name" value="Ald_DH/histidinol_DH"/>
</dbReference>
<dbReference type="Gene3D" id="3.40.605.10">
    <property type="entry name" value="Aldehyde Dehydrogenase, Chain A, domain 1"/>
    <property type="match status" value="1"/>
</dbReference>
<evidence type="ECO:0000256" key="9">
    <source>
        <dbReference type="SAM" id="Coils"/>
    </source>
</evidence>
<dbReference type="PANTHER" id="PTHR42804">
    <property type="entry name" value="ALDEHYDE DEHYDROGENASE"/>
    <property type="match status" value="1"/>
</dbReference>
<keyword evidence="2" id="KW-0479">Metal-binding</keyword>
<dbReference type="GO" id="GO:0016620">
    <property type="term" value="F:oxidoreductase activity, acting on the aldehyde or oxo group of donors, NAD or NADP as acceptor"/>
    <property type="evidence" value="ECO:0007669"/>
    <property type="project" value="InterPro"/>
</dbReference>
<dbReference type="GO" id="GO:0046872">
    <property type="term" value="F:metal ion binding"/>
    <property type="evidence" value="ECO:0007669"/>
    <property type="project" value="UniProtKB-KW"/>
</dbReference>
<evidence type="ECO:0000256" key="7">
    <source>
        <dbReference type="PROSITE-ProRule" id="PRU10007"/>
    </source>
</evidence>
<reference evidence="11 12" key="1">
    <citation type="submission" date="2012-02" db="EMBL/GenBank/DDBJ databases">
        <title>Improved High-Quality Draft Sequence of Rhizobium leguminosarum bv. trifolii WSM597.</title>
        <authorList>
            <consortium name="US DOE Joint Genome Institute"/>
            <person name="Lucas S."/>
            <person name="Han J."/>
            <person name="Lapidus A."/>
            <person name="Cheng J.-F."/>
            <person name="Goodwin L."/>
            <person name="Pitluck S."/>
            <person name="Peters L."/>
            <person name="Ovchinnikova G."/>
            <person name="Held B."/>
            <person name="Detter J.C."/>
            <person name="Han C."/>
            <person name="Tapia R."/>
            <person name="Land M."/>
            <person name="Hauser L."/>
            <person name="Kyrpides N."/>
            <person name="Ivanova N."/>
            <person name="Pagani I."/>
            <person name="Brau L."/>
            <person name="Yates R."/>
            <person name="O'Hara G."/>
            <person name="Rui T."/>
            <person name="Howieson J."/>
            <person name="Reeve W."/>
            <person name="Woyke T."/>
        </authorList>
    </citation>
    <scope>NUCLEOTIDE SEQUENCE [LARGE SCALE GENOMIC DNA]</scope>
    <source>
        <strain evidence="11 12">WSM597</strain>
    </source>
</reference>
<feature type="domain" description="Aldehyde dehydrogenase" evidence="10">
    <location>
        <begin position="52"/>
        <end position="510"/>
    </location>
</feature>
<feature type="coiled-coil region" evidence="9">
    <location>
        <begin position="99"/>
        <end position="126"/>
    </location>
</feature>
<organism evidence="11 12">
    <name type="scientific">Rhizobium leguminosarum bv. trifolii WSM597</name>
    <dbReference type="NCBI Taxonomy" id="754764"/>
    <lineage>
        <taxon>Bacteria</taxon>
        <taxon>Pseudomonadati</taxon>
        <taxon>Pseudomonadota</taxon>
        <taxon>Alphaproteobacteria</taxon>
        <taxon>Hyphomicrobiales</taxon>
        <taxon>Rhizobiaceae</taxon>
        <taxon>Rhizobium/Agrobacterium group</taxon>
        <taxon>Rhizobium</taxon>
    </lineage>
</organism>
<dbReference type="PROSITE" id="PS00687">
    <property type="entry name" value="ALDEHYDE_DEHYDR_GLU"/>
    <property type="match status" value="1"/>
</dbReference>
<evidence type="ECO:0000313" key="11">
    <source>
        <dbReference type="EMBL" id="EJB05405.1"/>
    </source>
</evidence>
<dbReference type="Gene3D" id="3.40.309.10">
    <property type="entry name" value="Aldehyde Dehydrogenase, Chain A, domain 2"/>
    <property type="match status" value="1"/>
</dbReference>
<dbReference type="InterPro" id="IPR016162">
    <property type="entry name" value="Ald_DH_N"/>
</dbReference>
<comment type="similarity">
    <text evidence="1 8">Belongs to the aldehyde dehydrogenase family.</text>
</comment>
<evidence type="ECO:0000259" key="10">
    <source>
        <dbReference type="Pfam" id="PF00171"/>
    </source>
</evidence>
<feature type="active site" evidence="7">
    <location>
        <position position="285"/>
    </location>
</feature>
<sequence>MMECVAHGKHFPSFGGERYRQLNTDWLNEEPNRSDGSDDMLDKRKFYIDGEWVAPLAANDLDVINPATEQPVAVISMGTAADIDRAVAAAKNAFVPYSRTSIEERLALLERLLDIYKRRYEEMAQTITLELGAPITMSREQQADVGVGHLKGFIDALKRLKIRDVLSNGDVLLREPIGVCGLITPWNWPINQIALKVLPALATGSTCVLKPSEFTPLNAMLYAEMVHEAGFPAGAFNLVNGDGVNVGAALSRHRDVDMMSFTGSTRAGIAVSKDAAETVKRVTLELGGKSPNLIFEDADLEDRVTGSVLECFNNSGQSCDAPTRLLVQKSVYDHAVEIAARVGGKIIVGNPAEEGGHIGPLVSEIQYGRVLALIEVGIAEGARLVVGGAGKPAGFEAGYFVKPTIFADVNNSMRIAREEVFGPVLAIMPFETEEEAIAIANDTSYGLAAYVQTSDPARAERVALRLRAGMVHINGAPHRYGSPFGGYKQSGNGREGGMFGLEDFLEVKTVHRPDAA</sequence>
<dbReference type="CDD" id="cd07138">
    <property type="entry name" value="ALDH_CddD_SSP0762"/>
    <property type="match status" value="1"/>
</dbReference>
<proteinExistence type="inferred from homology"/>